<gene>
    <name evidence="1" type="ORF">UV07_C0019G0004</name>
</gene>
<protein>
    <submittedName>
        <fullName evidence="1">Uncharacterized protein</fullName>
    </submittedName>
</protein>
<dbReference type="EMBL" id="LCDB01000019">
    <property type="protein sequence ID" value="KKS43924.1"/>
    <property type="molecule type" value="Genomic_DNA"/>
</dbReference>
<comment type="caution">
    <text evidence="1">The sequence shown here is derived from an EMBL/GenBank/DDBJ whole genome shotgun (WGS) entry which is preliminary data.</text>
</comment>
<evidence type="ECO:0000313" key="2">
    <source>
        <dbReference type="Proteomes" id="UP000033986"/>
    </source>
</evidence>
<organism evidence="1 2">
    <name type="scientific">Candidatus Azambacteria bacterium GW2011_GWB1_42_17</name>
    <dbReference type="NCBI Taxonomy" id="1618615"/>
    <lineage>
        <taxon>Bacteria</taxon>
        <taxon>Candidatus Azamiibacteriota</taxon>
    </lineage>
</organism>
<sequence>MAEKCLINNELIIHLTPRTGEPYKTELDKFEAIFSACRHQVFEGWGCRGPMCINLPLGQKDIEEKVVNDHQSELRCPNCGWADVYNFYTLDYHPEMVEPTMI</sequence>
<accession>A0A0G0Z5F0</accession>
<dbReference type="Proteomes" id="UP000033986">
    <property type="component" value="Unassembled WGS sequence"/>
</dbReference>
<name>A0A0G0Z5F0_9BACT</name>
<dbReference type="AlphaFoldDB" id="A0A0G0Z5F0"/>
<proteinExistence type="predicted"/>
<evidence type="ECO:0000313" key="1">
    <source>
        <dbReference type="EMBL" id="KKS43924.1"/>
    </source>
</evidence>
<reference evidence="1 2" key="1">
    <citation type="journal article" date="2015" name="Nature">
        <title>rRNA introns, odd ribosomes, and small enigmatic genomes across a large radiation of phyla.</title>
        <authorList>
            <person name="Brown C.T."/>
            <person name="Hug L.A."/>
            <person name="Thomas B.C."/>
            <person name="Sharon I."/>
            <person name="Castelle C.J."/>
            <person name="Singh A."/>
            <person name="Wilkins M.J."/>
            <person name="Williams K.H."/>
            <person name="Banfield J.F."/>
        </authorList>
    </citation>
    <scope>NUCLEOTIDE SEQUENCE [LARGE SCALE GENOMIC DNA]</scope>
</reference>